<dbReference type="InterPro" id="IPR008158">
    <property type="entry name" value="Translocase_Sec61-g"/>
</dbReference>
<evidence type="ECO:0000256" key="5">
    <source>
        <dbReference type="ARBA" id="ARBA00022989"/>
    </source>
</evidence>
<dbReference type="STRING" id="282676.B6F84_10900"/>
<dbReference type="InterPro" id="IPR023391">
    <property type="entry name" value="Prot_translocase_SecE_dom_sf"/>
</dbReference>
<dbReference type="Gene3D" id="1.20.5.820">
    <property type="entry name" value="Preprotein translocase SecE subunit"/>
    <property type="match status" value="1"/>
</dbReference>
<accession>A0A1W6K1S1</accession>
<keyword evidence="7 9" id="KW-0472">Membrane</keyword>
<keyword evidence="4 9" id="KW-0653">Protein transport</keyword>
<dbReference type="Proteomes" id="UP000193404">
    <property type="component" value="Chromosome"/>
</dbReference>
<dbReference type="GO" id="GO:0008320">
    <property type="term" value="F:protein transmembrane transporter activity"/>
    <property type="evidence" value="ECO:0007669"/>
    <property type="project" value="UniProtKB-UniRule"/>
</dbReference>
<dbReference type="HAMAP" id="MF_00422">
    <property type="entry name" value="SecE"/>
    <property type="match status" value="1"/>
</dbReference>
<organism evidence="10 11">
    <name type="scientific">Acidianus manzaensis</name>
    <dbReference type="NCBI Taxonomy" id="282676"/>
    <lineage>
        <taxon>Archaea</taxon>
        <taxon>Thermoproteota</taxon>
        <taxon>Thermoprotei</taxon>
        <taxon>Sulfolobales</taxon>
        <taxon>Sulfolobaceae</taxon>
        <taxon>Acidianus</taxon>
    </lineage>
</organism>
<keyword evidence="6 9" id="KW-0811">Translocation</keyword>
<name>A0A1W6K1S1_9CREN</name>
<comment type="subunit">
    <text evidence="9">Component of the Sec protein translocase complex. Heterotrimer consisting of SecY (alpha), SecG (beta) and SecE (gamma) subunits. The heterotrimers can form oligomers, although 1 heterotrimer is thought to be able to translocate proteins. Interacts with the ribosome. May interact with SecDF, and other proteins may be involved.</text>
</comment>
<dbReference type="SUPFAM" id="SSF103456">
    <property type="entry name" value="Preprotein translocase SecE subunit"/>
    <property type="match status" value="1"/>
</dbReference>
<dbReference type="RefSeq" id="WP_148692267.1">
    <property type="nucleotide sequence ID" value="NZ_CP020477.1"/>
</dbReference>
<keyword evidence="5 9" id="KW-1133">Transmembrane helix</keyword>
<dbReference type="GO" id="GO:0009306">
    <property type="term" value="P:protein secretion"/>
    <property type="evidence" value="ECO:0007669"/>
    <property type="project" value="UniProtKB-UniRule"/>
</dbReference>
<feature type="transmembrane region" description="Helical" evidence="9">
    <location>
        <begin position="31"/>
        <end position="57"/>
    </location>
</feature>
<proteinExistence type="inferred from homology"/>
<dbReference type="GeneID" id="41591439"/>
<evidence type="ECO:0000256" key="9">
    <source>
        <dbReference type="HAMAP-Rule" id="MF_00422"/>
    </source>
</evidence>
<dbReference type="NCBIfam" id="TIGR00327">
    <property type="entry name" value="secE_euk_arch"/>
    <property type="match status" value="1"/>
</dbReference>
<keyword evidence="1 9" id="KW-0813">Transport</keyword>
<dbReference type="GO" id="GO:0012505">
    <property type="term" value="C:endomembrane system"/>
    <property type="evidence" value="ECO:0007669"/>
    <property type="project" value="UniProtKB-SubCell"/>
</dbReference>
<evidence type="ECO:0000256" key="1">
    <source>
        <dbReference type="ARBA" id="ARBA00022448"/>
    </source>
</evidence>
<keyword evidence="3 9" id="KW-0812">Transmembrane</keyword>
<reference evidence="10 11" key="1">
    <citation type="submission" date="2017-03" db="EMBL/GenBank/DDBJ databases">
        <title>Sulfur activation and transportation mechanism of thermophilic Archaea Acidianus manzaensis YN-25.</title>
        <authorList>
            <person name="Ma Y."/>
            <person name="Yang Y."/>
            <person name="Xia J."/>
        </authorList>
    </citation>
    <scope>NUCLEOTIDE SEQUENCE [LARGE SCALE GENOMIC DNA]</scope>
    <source>
        <strain evidence="10 11">YN-25</strain>
    </source>
</reference>
<evidence type="ECO:0000256" key="4">
    <source>
        <dbReference type="ARBA" id="ARBA00022927"/>
    </source>
</evidence>
<dbReference type="KEGG" id="aman:B6F84_10900"/>
<protein>
    <recommendedName>
        <fullName evidence="9">Protein translocase subunit SecE</fullName>
    </recommendedName>
    <alternativeName>
        <fullName evidence="9">Protein transport protein Sec61 gamma subunit homolog</fullName>
    </alternativeName>
</protein>
<keyword evidence="11" id="KW-1185">Reference proteome</keyword>
<evidence type="ECO:0000256" key="2">
    <source>
        <dbReference type="ARBA" id="ARBA00022475"/>
    </source>
</evidence>
<evidence type="ECO:0000256" key="3">
    <source>
        <dbReference type="ARBA" id="ARBA00022692"/>
    </source>
</evidence>
<dbReference type="OrthoDB" id="37044at2157"/>
<dbReference type="NCBIfam" id="NF006906">
    <property type="entry name" value="PRK09400.1-1"/>
    <property type="match status" value="1"/>
</dbReference>
<comment type="function">
    <text evidence="9">Essential subunit of the Sec protein translocation channel SecYEG. Clamps together the 2 halves of SecY. May contact the channel plug during translocation.</text>
</comment>
<comment type="similarity">
    <text evidence="9">Belongs to the SecE/SEC61-gamma family.</text>
</comment>
<evidence type="ECO:0000313" key="11">
    <source>
        <dbReference type="Proteomes" id="UP000193404"/>
    </source>
</evidence>
<comment type="subcellular location">
    <subcellularLocation>
        <location evidence="9">Cell membrane</location>
        <topology evidence="9">Single-pass membrane protein</topology>
    </subcellularLocation>
    <subcellularLocation>
        <location evidence="8">Endomembrane system</location>
        <topology evidence="8">Single-pass membrane protein</topology>
    </subcellularLocation>
</comment>
<sequence length="59" mass="6874">MDIIERIKRLPEDWRRIISVSKKPDKNMFNMYLKVTLLVLAFVGLLAFLIQLSLALIGE</sequence>
<dbReference type="EMBL" id="CP020477">
    <property type="protein sequence ID" value="ARM76478.1"/>
    <property type="molecule type" value="Genomic_DNA"/>
</dbReference>
<gene>
    <name evidence="9" type="primary">secE</name>
    <name evidence="10" type="ORF">B6F84_10900</name>
</gene>
<evidence type="ECO:0000313" key="10">
    <source>
        <dbReference type="EMBL" id="ARM76478.1"/>
    </source>
</evidence>
<dbReference type="GO" id="GO:0065002">
    <property type="term" value="P:intracellular protein transmembrane transport"/>
    <property type="evidence" value="ECO:0007669"/>
    <property type="project" value="UniProtKB-UniRule"/>
</dbReference>
<evidence type="ECO:0000256" key="8">
    <source>
        <dbReference type="ARBA" id="ARBA00037847"/>
    </source>
</evidence>
<evidence type="ECO:0000256" key="6">
    <source>
        <dbReference type="ARBA" id="ARBA00023010"/>
    </source>
</evidence>
<dbReference type="GO" id="GO:0005886">
    <property type="term" value="C:plasma membrane"/>
    <property type="evidence" value="ECO:0007669"/>
    <property type="project" value="UniProtKB-SubCell"/>
</dbReference>
<dbReference type="AlphaFoldDB" id="A0A1W6K1S1"/>
<evidence type="ECO:0000256" key="7">
    <source>
        <dbReference type="ARBA" id="ARBA00023136"/>
    </source>
</evidence>
<dbReference type="InterPro" id="IPR001901">
    <property type="entry name" value="Translocase_SecE/Sec61-g"/>
</dbReference>
<keyword evidence="2 9" id="KW-1003">Cell membrane</keyword>
<dbReference type="GO" id="GO:0006605">
    <property type="term" value="P:protein targeting"/>
    <property type="evidence" value="ECO:0007669"/>
    <property type="project" value="UniProtKB-UniRule"/>
</dbReference>